<keyword evidence="2" id="KW-0012">Acyltransferase</keyword>
<protein>
    <recommendedName>
        <fullName evidence="3">N-acetyltransferase domain-containing protein</fullName>
    </recommendedName>
</protein>
<dbReference type="EMBL" id="BTRJ01000027">
    <property type="protein sequence ID" value="GMR28385.1"/>
    <property type="molecule type" value="Genomic_DNA"/>
</dbReference>
<dbReference type="InterPro" id="IPR050832">
    <property type="entry name" value="Bact_Acetyltransf"/>
</dbReference>
<dbReference type="Gene3D" id="3.40.630.30">
    <property type="match status" value="1"/>
</dbReference>
<evidence type="ECO:0000256" key="1">
    <source>
        <dbReference type="ARBA" id="ARBA00022679"/>
    </source>
</evidence>
<dbReference type="PANTHER" id="PTHR43877:SF2">
    <property type="entry name" value="AMINOALKYLPHOSPHONATE N-ACETYLTRANSFERASE-RELATED"/>
    <property type="match status" value="1"/>
</dbReference>
<dbReference type="InterPro" id="IPR016181">
    <property type="entry name" value="Acyl_CoA_acyltransferase"/>
</dbReference>
<gene>
    <name evidence="4" type="ORF">STENOSP10_26050</name>
</gene>
<evidence type="ECO:0000313" key="4">
    <source>
        <dbReference type="EMBL" id="GMR28385.1"/>
    </source>
</evidence>
<accession>A0ABQ6QEB7</accession>
<comment type="caution">
    <text evidence="4">The sequence shown here is derived from an EMBL/GenBank/DDBJ whole genome shotgun (WGS) entry which is preliminary data.</text>
</comment>
<dbReference type="Proteomes" id="UP001306668">
    <property type="component" value="Unassembled WGS sequence"/>
</dbReference>
<keyword evidence="5" id="KW-1185">Reference proteome</keyword>
<reference evidence="5" key="1">
    <citation type="submission" date="2023-07" db="EMBL/GenBank/DDBJ databases">
        <title>Genome sequence of Stenotrophomonas sp. Alg010 isolated from Sargassum waste.</title>
        <authorList>
            <person name="Mohapatra"/>
            <person name="B.R."/>
        </authorList>
    </citation>
    <scope>NUCLEOTIDE SEQUENCE [LARGE SCALE GENOMIC DNA]</scope>
    <source>
        <strain evidence="5">Alg010</strain>
    </source>
</reference>
<feature type="domain" description="N-acetyltransferase" evidence="3">
    <location>
        <begin position="3"/>
        <end position="141"/>
    </location>
</feature>
<evidence type="ECO:0000313" key="5">
    <source>
        <dbReference type="Proteomes" id="UP001306668"/>
    </source>
</evidence>
<name>A0ABQ6QEB7_9GAMM</name>
<dbReference type="SUPFAM" id="SSF55729">
    <property type="entry name" value="Acyl-CoA N-acyltransferases (Nat)"/>
    <property type="match status" value="1"/>
</dbReference>
<dbReference type="PROSITE" id="PS51186">
    <property type="entry name" value="GNAT"/>
    <property type="match status" value="1"/>
</dbReference>
<keyword evidence="1" id="KW-0808">Transferase</keyword>
<proteinExistence type="predicted"/>
<dbReference type="Pfam" id="PF00583">
    <property type="entry name" value="Acetyltransf_1"/>
    <property type="match status" value="1"/>
</dbReference>
<evidence type="ECO:0000256" key="2">
    <source>
        <dbReference type="ARBA" id="ARBA00023315"/>
    </source>
</evidence>
<dbReference type="PANTHER" id="PTHR43877">
    <property type="entry name" value="AMINOALKYLPHOSPHONATE N-ACETYLTRANSFERASE-RELATED-RELATED"/>
    <property type="match status" value="1"/>
</dbReference>
<evidence type="ECO:0000259" key="3">
    <source>
        <dbReference type="PROSITE" id="PS51186"/>
    </source>
</evidence>
<organism evidence="4 5">
    <name type="scientific">Stenotrophomonas sepilia</name>
    <dbReference type="NCBI Taxonomy" id="2860290"/>
    <lineage>
        <taxon>Bacteria</taxon>
        <taxon>Pseudomonadati</taxon>
        <taxon>Pseudomonadota</taxon>
        <taxon>Gammaproteobacteria</taxon>
        <taxon>Lysobacterales</taxon>
        <taxon>Lysobacteraceae</taxon>
        <taxon>Stenotrophomonas</taxon>
        <taxon>Stenotrophomonas maltophilia group</taxon>
    </lineage>
</organism>
<sequence length="148" mass="16442">MITPIGAMATASADETRTLCARLLAFNQAHGGDAFDETPVRLAWHDEHGTLRGGVLADVCAGWLQVHVLWVDPELRGRGIGQRLLAEAEAVAHRHGARSVMLDTFDWQAEAFYLRQGYTVYGRLPDCPPGHERIYLRKALPGSWPQRL</sequence>
<dbReference type="RefSeq" id="WP_338167881.1">
    <property type="nucleotide sequence ID" value="NZ_BTRJ01000027.1"/>
</dbReference>
<dbReference type="InterPro" id="IPR000182">
    <property type="entry name" value="GNAT_dom"/>
</dbReference>
<dbReference type="CDD" id="cd04301">
    <property type="entry name" value="NAT_SF"/>
    <property type="match status" value="1"/>
</dbReference>